<dbReference type="PANTHER" id="PTHR43280:SF34">
    <property type="entry name" value="ARAC-FAMILY TRANSCRIPTIONAL REGULATOR"/>
    <property type="match status" value="1"/>
</dbReference>
<keyword evidence="2" id="KW-0812">Transmembrane</keyword>
<feature type="transmembrane region" description="Helical" evidence="2">
    <location>
        <begin position="71"/>
        <end position="93"/>
    </location>
</feature>
<dbReference type="OrthoDB" id="5295174at2"/>
<dbReference type="GO" id="GO:0003700">
    <property type="term" value="F:DNA-binding transcription factor activity"/>
    <property type="evidence" value="ECO:0007669"/>
    <property type="project" value="InterPro"/>
</dbReference>
<evidence type="ECO:0000313" key="4">
    <source>
        <dbReference type="EMBL" id="QHI37093.1"/>
    </source>
</evidence>
<dbReference type="GO" id="GO:0043565">
    <property type="term" value="F:sequence-specific DNA binding"/>
    <property type="evidence" value="ECO:0007669"/>
    <property type="project" value="InterPro"/>
</dbReference>
<dbReference type="RefSeq" id="WP_160129742.1">
    <property type="nucleotide sequence ID" value="NZ_CP019288.1"/>
</dbReference>
<dbReference type="EMBL" id="CP019288">
    <property type="protein sequence ID" value="QHI37093.1"/>
    <property type="molecule type" value="Genomic_DNA"/>
</dbReference>
<dbReference type="KEGG" id="kan:IMCC3317_24710"/>
<gene>
    <name evidence="4" type="ORF">IMCC3317_24710</name>
</gene>
<organism evidence="4 5">
    <name type="scientific">Kordia antarctica</name>
    <dbReference type="NCBI Taxonomy" id="1218801"/>
    <lineage>
        <taxon>Bacteria</taxon>
        <taxon>Pseudomonadati</taxon>
        <taxon>Bacteroidota</taxon>
        <taxon>Flavobacteriia</taxon>
        <taxon>Flavobacteriales</taxon>
        <taxon>Flavobacteriaceae</taxon>
        <taxon>Kordia</taxon>
    </lineage>
</organism>
<dbReference type="Gene3D" id="1.10.10.60">
    <property type="entry name" value="Homeodomain-like"/>
    <property type="match status" value="2"/>
</dbReference>
<reference evidence="4 5" key="1">
    <citation type="journal article" date="2013" name="Int. J. Syst. Evol. Microbiol.">
        <title>Kordia antarctica sp. nov., isolated from Antarctic seawater.</title>
        <authorList>
            <person name="Baek K."/>
            <person name="Choi A."/>
            <person name="Kang I."/>
            <person name="Lee K."/>
            <person name="Cho J.C."/>
        </authorList>
    </citation>
    <scope>NUCLEOTIDE SEQUENCE [LARGE SCALE GENOMIC DNA]</scope>
    <source>
        <strain evidence="4 5">IMCC3317</strain>
    </source>
</reference>
<protein>
    <recommendedName>
        <fullName evidence="3">HTH araC/xylS-type domain-containing protein</fullName>
    </recommendedName>
</protein>
<sequence length="248" mass="28614">MKFIYNIVFAVCVFTLCVWNVDANEQPIRTLLETELSSSVVSNQVIDSLQVSEKYEELVAALTQKQAIFEIRYYILAGITLLLVLMFGVLCFFNKRGDKRLEKIVSLLEKSRQKNNKEKNHNAYIEIDETIVAAILENLQAFEIERGFLISKITLHDFAKKIKTNTKYLSKVINTHKLKSFRSYINDLRIQYSLSELKNNARYRKYTVKAMAKESGFSTAESFSKAFQKRTGKTVSNFLKQSHHAISN</sequence>
<proteinExistence type="predicted"/>
<evidence type="ECO:0000256" key="1">
    <source>
        <dbReference type="ARBA" id="ARBA00023125"/>
    </source>
</evidence>
<evidence type="ECO:0000256" key="2">
    <source>
        <dbReference type="SAM" id="Phobius"/>
    </source>
</evidence>
<dbReference type="SMART" id="SM00342">
    <property type="entry name" value="HTH_ARAC"/>
    <property type="match status" value="1"/>
</dbReference>
<accession>A0A7L4ZK59</accession>
<dbReference type="Pfam" id="PF12833">
    <property type="entry name" value="HTH_18"/>
    <property type="match status" value="1"/>
</dbReference>
<keyword evidence="2" id="KW-1133">Transmembrane helix</keyword>
<keyword evidence="1" id="KW-0238">DNA-binding</keyword>
<evidence type="ECO:0000259" key="3">
    <source>
        <dbReference type="PROSITE" id="PS01124"/>
    </source>
</evidence>
<dbReference type="PROSITE" id="PS01124">
    <property type="entry name" value="HTH_ARAC_FAMILY_2"/>
    <property type="match status" value="1"/>
</dbReference>
<dbReference type="InterPro" id="IPR018060">
    <property type="entry name" value="HTH_AraC"/>
</dbReference>
<dbReference type="PANTHER" id="PTHR43280">
    <property type="entry name" value="ARAC-FAMILY TRANSCRIPTIONAL REGULATOR"/>
    <property type="match status" value="1"/>
</dbReference>
<keyword evidence="5" id="KW-1185">Reference proteome</keyword>
<name>A0A7L4ZK59_9FLAO</name>
<dbReference type="Proteomes" id="UP000464657">
    <property type="component" value="Chromosome"/>
</dbReference>
<dbReference type="AlphaFoldDB" id="A0A7L4ZK59"/>
<feature type="domain" description="HTH araC/xylS-type" evidence="3">
    <location>
        <begin position="129"/>
        <end position="241"/>
    </location>
</feature>
<keyword evidence="2" id="KW-0472">Membrane</keyword>
<evidence type="ECO:0000313" key="5">
    <source>
        <dbReference type="Proteomes" id="UP000464657"/>
    </source>
</evidence>